<feature type="region of interest" description="Disordered" evidence="1">
    <location>
        <begin position="66"/>
        <end position="129"/>
    </location>
</feature>
<feature type="compositionally biased region" description="Basic and acidic residues" evidence="1">
    <location>
        <begin position="76"/>
        <end position="87"/>
    </location>
</feature>
<dbReference type="AlphaFoldDB" id="A0A7J7EDC3"/>
<name>A0A7J7EDC3_DICBM</name>
<dbReference type="Proteomes" id="UP000551758">
    <property type="component" value="Unassembled WGS sequence"/>
</dbReference>
<feature type="compositionally biased region" description="Gly residues" evidence="1">
    <location>
        <begin position="120"/>
        <end position="129"/>
    </location>
</feature>
<evidence type="ECO:0000256" key="1">
    <source>
        <dbReference type="SAM" id="MobiDB-lite"/>
    </source>
</evidence>
<organism evidence="2 3">
    <name type="scientific">Diceros bicornis minor</name>
    <name type="common">South-central black rhinoceros</name>
    <dbReference type="NCBI Taxonomy" id="77932"/>
    <lineage>
        <taxon>Eukaryota</taxon>
        <taxon>Metazoa</taxon>
        <taxon>Chordata</taxon>
        <taxon>Craniata</taxon>
        <taxon>Vertebrata</taxon>
        <taxon>Euteleostomi</taxon>
        <taxon>Mammalia</taxon>
        <taxon>Eutheria</taxon>
        <taxon>Laurasiatheria</taxon>
        <taxon>Perissodactyla</taxon>
        <taxon>Rhinocerotidae</taxon>
        <taxon>Diceros</taxon>
    </lineage>
</organism>
<evidence type="ECO:0000313" key="3">
    <source>
        <dbReference type="Proteomes" id="UP000551758"/>
    </source>
</evidence>
<comment type="caution">
    <text evidence="2">The sequence shown here is derived from an EMBL/GenBank/DDBJ whole genome shotgun (WGS) entry which is preliminary data.</text>
</comment>
<evidence type="ECO:0000313" key="2">
    <source>
        <dbReference type="EMBL" id="KAF5913687.1"/>
    </source>
</evidence>
<reference evidence="2 3" key="1">
    <citation type="journal article" date="2020" name="Mol. Biol. Evol.">
        <title>Interspecific Gene Flow and the Evolution of Specialization in Black and White Rhinoceros.</title>
        <authorList>
            <person name="Moodley Y."/>
            <person name="Westbury M.V."/>
            <person name="Russo I.M."/>
            <person name="Gopalakrishnan S."/>
            <person name="Rakotoarivelo A."/>
            <person name="Olsen R.A."/>
            <person name="Prost S."/>
            <person name="Tunstall T."/>
            <person name="Ryder O.A."/>
            <person name="Dalen L."/>
            <person name="Bruford M.W."/>
        </authorList>
    </citation>
    <scope>NUCLEOTIDE SEQUENCE [LARGE SCALE GENOMIC DNA]</scope>
    <source>
        <strain evidence="2">SBR-YM</strain>
        <tissue evidence="2">Skin</tissue>
    </source>
</reference>
<sequence>MASHGFQKPASGDLAQNGLHESLGPSKSYRCMHGCLIQEMLGGSSHVSIGGEAWVHPQGAPVWVREGQTQTSPARGVRDRAVKERGGWGHPGGQPGQRSDRGGDGMGVGQLQSGQEQWGLQGGRGTGRGRGVLRGGAEFEGFRVVVQAGFLGEMGV</sequence>
<gene>
    <name evidence="2" type="ORF">HPG69_017463</name>
</gene>
<protein>
    <submittedName>
        <fullName evidence="2">Uncharacterized protein</fullName>
    </submittedName>
</protein>
<proteinExistence type="predicted"/>
<accession>A0A7J7EDC3</accession>
<keyword evidence="3" id="KW-1185">Reference proteome</keyword>
<dbReference type="EMBL" id="JACDTQ010003584">
    <property type="protein sequence ID" value="KAF5913687.1"/>
    <property type="molecule type" value="Genomic_DNA"/>
</dbReference>